<comment type="caution">
    <text evidence="3">The sequence shown here is derived from an EMBL/GenBank/DDBJ whole genome shotgun (WGS) entry which is preliminary data.</text>
</comment>
<dbReference type="AlphaFoldDB" id="A0A0F9FKX1"/>
<dbReference type="PANTHER" id="PTHR42210">
    <property type="entry name" value="DNA POLYMERASE II LARGE SUBUNIT"/>
    <property type="match status" value="1"/>
</dbReference>
<sequence length="676" mass="76788">LLNWLRSSKADRKIILPYNKSDQEKFKHGKRALELLGIEHDVTIENVVINFENSKALLANIGVDVNFLSKENTLKDEVSRLESEATKILTLESLNSSGGDDKNLILSAVNSLSDFEIRDKAGDFIGARMGRPEKAKLRRLKGSPNVLFPVGEEGGRLRSIQAACESGKITGNFPVYFCVKCKKETIYPVCEDCESFCKKMFYCRECGEASVDACKKHKTSTAYYNRSVDINHYMEKAREKLGFANGEIPPLIKGVRGTSSEGHMIEHLSKGTLRAAFDLQVNKDGTIRFDATEMPLVSFRPKEIFVRVEKLKEIGYDKDIFGKELENENQILELKPHDIVLPSPPEHPESRADEIFMRICHFVDDLLVRFYNLEPFYNVKKREDLVGKIGVCIAPHNCAGVVCRIIGFSNTLGLFASPYMHAAIRRDCDGDEASIMLLGDVLLNFSRQFLPSHRGGTQDAPLVLNARINAGEVDDAILDFELVNEYPLELYRLAEQRKHSSEIEIYDVRKALKEGKNPLINIGYTHNTSNINNGVVCSNYKILPTMQEKVKHQMELVEKIRAANTSDTARLVIERHFIKDMRGNLRKFSMQEFRCVVCNEIMRRTPLSGKCSRCSGKIIFTTHEGGIKKYLEPALELAKRYNLSPYIKQTLELTKRHIDSIFGKELETQEELEKWF</sequence>
<feature type="domain" description="DNA polymerase II large subunit DP2 catalytic" evidence="2">
    <location>
        <begin position="251"/>
        <end position="549"/>
    </location>
</feature>
<protein>
    <submittedName>
        <fullName evidence="3">Uncharacterized protein</fullName>
    </submittedName>
</protein>
<dbReference type="Pfam" id="PF24844">
    <property type="entry name" value="PolC_DP2_central"/>
    <property type="match status" value="1"/>
</dbReference>
<evidence type="ECO:0000259" key="1">
    <source>
        <dbReference type="Pfam" id="PF24844"/>
    </source>
</evidence>
<feature type="domain" description="DNA polymerase II large subunit DP2 central" evidence="1">
    <location>
        <begin position="11"/>
        <end position="208"/>
    </location>
</feature>
<name>A0A0F9FKX1_9ZZZZ</name>
<dbReference type="GO" id="GO:0006260">
    <property type="term" value="P:DNA replication"/>
    <property type="evidence" value="ECO:0007669"/>
    <property type="project" value="InterPro"/>
</dbReference>
<evidence type="ECO:0000259" key="2">
    <source>
        <dbReference type="Pfam" id="PF24846"/>
    </source>
</evidence>
<dbReference type="InterPro" id="IPR056172">
    <property type="entry name" value="PolC_DP2_cat_dom"/>
</dbReference>
<dbReference type="Pfam" id="PF24846">
    <property type="entry name" value="PolC_DP2_cat"/>
    <property type="match status" value="1"/>
</dbReference>
<dbReference type="GO" id="GO:0003887">
    <property type="term" value="F:DNA-directed DNA polymerase activity"/>
    <property type="evidence" value="ECO:0007669"/>
    <property type="project" value="InterPro"/>
</dbReference>
<evidence type="ECO:0000313" key="3">
    <source>
        <dbReference type="EMBL" id="KKL87049.1"/>
    </source>
</evidence>
<proteinExistence type="predicted"/>
<dbReference type="InterPro" id="IPR004475">
    <property type="entry name" value="PolC_DP2"/>
</dbReference>
<dbReference type="PANTHER" id="PTHR42210:SF1">
    <property type="entry name" value="DNA POLYMERASE II LARGE SUBUNIT"/>
    <property type="match status" value="1"/>
</dbReference>
<dbReference type="InterPro" id="IPR056171">
    <property type="entry name" value="PolC_DP2_central_dom"/>
</dbReference>
<gene>
    <name evidence="3" type="ORF">LCGC14_1938610</name>
</gene>
<dbReference type="EMBL" id="LAZR01020940">
    <property type="protein sequence ID" value="KKL87049.1"/>
    <property type="molecule type" value="Genomic_DNA"/>
</dbReference>
<accession>A0A0F9FKX1</accession>
<reference evidence="3" key="1">
    <citation type="journal article" date="2015" name="Nature">
        <title>Complex archaea that bridge the gap between prokaryotes and eukaryotes.</title>
        <authorList>
            <person name="Spang A."/>
            <person name="Saw J.H."/>
            <person name="Jorgensen S.L."/>
            <person name="Zaremba-Niedzwiedzka K."/>
            <person name="Martijn J."/>
            <person name="Lind A.E."/>
            <person name="van Eijk R."/>
            <person name="Schleper C."/>
            <person name="Guy L."/>
            <person name="Ettema T.J."/>
        </authorList>
    </citation>
    <scope>NUCLEOTIDE SEQUENCE</scope>
</reference>
<organism evidence="3">
    <name type="scientific">marine sediment metagenome</name>
    <dbReference type="NCBI Taxonomy" id="412755"/>
    <lineage>
        <taxon>unclassified sequences</taxon>
        <taxon>metagenomes</taxon>
        <taxon>ecological metagenomes</taxon>
    </lineage>
</organism>
<feature type="non-terminal residue" evidence="3">
    <location>
        <position position="1"/>
    </location>
</feature>
<dbReference type="GO" id="GO:0003677">
    <property type="term" value="F:DNA binding"/>
    <property type="evidence" value="ECO:0007669"/>
    <property type="project" value="InterPro"/>
</dbReference>